<dbReference type="GO" id="GO:0008703">
    <property type="term" value="F:5-amino-6-(5-phosphoribosylamino)uracil reductase activity"/>
    <property type="evidence" value="ECO:0007669"/>
    <property type="project" value="InterPro"/>
</dbReference>
<dbReference type="AlphaFoldDB" id="A0A2M8Q7A8"/>
<dbReference type="InterPro" id="IPR002734">
    <property type="entry name" value="RibDG_C"/>
</dbReference>
<evidence type="ECO:0000313" key="2">
    <source>
        <dbReference type="EMBL" id="PJF45682.1"/>
    </source>
</evidence>
<comment type="caution">
    <text evidence="2">The sequence shown here is derived from an EMBL/GenBank/DDBJ whole genome shotgun (WGS) entry which is preliminary data.</text>
</comment>
<protein>
    <submittedName>
        <fullName evidence="2">Pyrimidine reductase</fullName>
    </submittedName>
</protein>
<dbReference type="Gene3D" id="3.40.430.10">
    <property type="entry name" value="Dihydrofolate Reductase, subunit A"/>
    <property type="match status" value="1"/>
</dbReference>
<feature type="non-terminal residue" evidence="2">
    <location>
        <position position="149"/>
    </location>
</feature>
<dbReference type="GO" id="GO:0009231">
    <property type="term" value="P:riboflavin biosynthetic process"/>
    <property type="evidence" value="ECO:0007669"/>
    <property type="project" value="InterPro"/>
</dbReference>
<sequence length="149" mass="16473">FQELAIQADLIITTGRYLRDYAAGKAQEILRVYDDPRFADLQAWRAAQGLPPQPDLVVISGSLDFPIPEALTHGGRRVLVVTHRKADPERVRALEAELGQVLTAGDEKVQGRAFVQLMGEMGYRFIYSAAGPQIAHMLLADGALDRLYL</sequence>
<dbReference type="InterPro" id="IPR024072">
    <property type="entry name" value="DHFR-like_dom_sf"/>
</dbReference>
<evidence type="ECO:0000313" key="3">
    <source>
        <dbReference type="Proteomes" id="UP000230790"/>
    </source>
</evidence>
<dbReference type="SUPFAM" id="SSF53597">
    <property type="entry name" value="Dihydrofolate reductase-like"/>
    <property type="match status" value="1"/>
</dbReference>
<dbReference type="Pfam" id="PF01872">
    <property type="entry name" value="RibD_C"/>
    <property type="match status" value="1"/>
</dbReference>
<name>A0A2M8Q7A8_9CHLR</name>
<evidence type="ECO:0000259" key="1">
    <source>
        <dbReference type="Pfam" id="PF01872"/>
    </source>
</evidence>
<reference evidence="2 3" key="1">
    <citation type="submission" date="2017-11" db="EMBL/GenBank/DDBJ databases">
        <title>Evolution of Phototrophy in the Chloroflexi Phylum Driven by Horizontal Gene Transfer.</title>
        <authorList>
            <person name="Ward L.M."/>
            <person name="Hemp J."/>
            <person name="Shih P.M."/>
            <person name="Mcglynn S.E."/>
            <person name="Fischer W."/>
        </authorList>
    </citation>
    <scope>NUCLEOTIDE SEQUENCE [LARGE SCALE GENOMIC DNA]</scope>
    <source>
        <strain evidence="2">JP3_7</strain>
    </source>
</reference>
<organism evidence="2 3">
    <name type="scientific">Candidatus Thermofonsia Clade 3 bacterium</name>
    <dbReference type="NCBI Taxonomy" id="2364212"/>
    <lineage>
        <taxon>Bacteria</taxon>
        <taxon>Bacillati</taxon>
        <taxon>Chloroflexota</taxon>
        <taxon>Candidatus Thermofontia</taxon>
        <taxon>Candidatus Thermofonsia Clade 3</taxon>
    </lineage>
</organism>
<dbReference type="Proteomes" id="UP000230790">
    <property type="component" value="Unassembled WGS sequence"/>
</dbReference>
<feature type="domain" description="Bacterial bifunctional deaminase-reductase C-terminal" evidence="1">
    <location>
        <begin position="45"/>
        <end position="148"/>
    </location>
</feature>
<dbReference type="EMBL" id="PGTN01000855">
    <property type="protein sequence ID" value="PJF45682.1"/>
    <property type="molecule type" value="Genomic_DNA"/>
</dbReference>
<feature type="non-terminal residue" evidence="2">
    <location>
        <position position="1"/>
    </location>
</feature>
<accession>A0A2M8Q7A8</accession>
<gene>
    <name evidence="2" type="ORF">CUN48_17650</name>
</gene>
<proteinExistence type="predicted"/>